<dbReference type="Proteomes" id="UP000050794">
    <property type="component" value="Unassembled WGS sequence"/>
</dbReference>
<sequence length="111" mass="12113">MRKPDGAASGPRSTHRSRWEFLEFLDEVGIENLPGGLFQIPTAVGDLYSGRICSDNLKNSGHSCVSAPVEATCDTFEDQAGETRMPRNPGEFRSLEGIEIMDSATIKVPNE</sequence>
<name>A0A183V0W1_TOXCA</name>
<protein>
    <submittedName>
        <fullName evidence="1 3">Uncharacterized protein</fullName>
    </submittedName>
</protein>
<reference evidence="3" key="1">
    <citation type="submission" date="2016-06" db="UniProtKB">
        <authorList>
            <consortium name="WormBaseParasite"/>
        </authorList>
    </citation>
    <scope>IDENTIFICATION</scope>
</reference>
<organism evidence="2 3">
    <name type="scientific">Toxocara canis</name>
    <name type="common">Canine roundworm</name>
    <dbReference type="NCBI Taxonomy" id="6265"/>
    <lineage>
        <taxon>Eukaryota</taxon>
        <taxon>Metazoa</taxon>
        <taxon>Ecdysozoa</taxon>
        <taxon>Nematoda</taxon>
        <taxon>Chromadorea</taxon>
        <taxon>Rhabditida</taxon>
        <taxon>Spirurina</taxon>
        <taxon>Ascaridomorpha</taxon>
        <taxon>Ascaridoidea</taxon>
        <taxon>Toxocaridae</taxon>
        <taxon>Toxocara</taxon>
    </lineage>
</organism>
<accession>A0A183V0W1</accession>
<dbReference type="WBParaSite" id="TCNE_0001438101-mRNA-1">
    <property type="protein sequence ID" value="TCNE_0001438101-mRNA-1"/>
    <property type="gene ID" value="TCNE_0001438101"/>
</dbReference>
<evidence type="ECO:0000313" key="1">
    <source>
        <dbReference type="EMBL" id="VDM45702.1"/>
    </source>
</evidence>
<dbReference type="AlphaFoldDB" id="A0A183V0W1"/>
<evidence type="ECO:0000313" key="2">
    <source>
        <dbReference type="Proteomes" id="UP000050794"/>
    </source>
</evidence>
<reference evidence="1 2" key="2">
    <citation type="submission" date="2018-11" db="EMBL/GenBank/DDBJ databases">
        <authorList>
            <consortium name="Pathogen Informatics"/>
        </authorList>
    </citation>
    <scope>NUCLEOTIDE SEQUENCE [LARGE SCALE GENOMIC DNA]</scope>
</reference>
<keyword evidence="2" id="KW-1185">Reference proteome</keyword>
<gene>
    <name evidence="1" type="ORF">TCNE_LOCUS14381</name>
</gene>
<proteinExistence type="predicted"/>
<evidence type="ECO:0000313" key="3">
    <source>
        <dbReference type="WBParaSite" id="TCNE_0001438101-mRNA-1"/>
    </source>
</evidence>
<dbReference type="EMBL" id="UYWY01022223">
    <property type="protein sequence ID" value="VDM45702.1"/>
    <property type="molecule type" value="Genomic_DNA"/>
</dbReference>